<protein>
    <submittedName>
        <fullName evidence="1">Uncharacterized protein</fullName>
    </submittedName>
</protein>
<proteinExistence type="predicted"/>
<dbReference type="AlphaFoldDB" id="A0A163L1H1"/>
<gene>
    <name evidence="1" type="primary">ABSGL_09288.1 scaffold 11094</name>
</gene>
<sequence length="252" mass="27474">MAALGFDVLTPLPGNTAADAISIYSSAQGDAPHDDDWSWMTNSRSASGDSWVVSSSSANSADSWKPQSSVSPLATSSENFTSYGSLTSPSYTAYSYGTPSFSDSPPQAAFAPGVNSYDAYTNTDDWPPATVTTSATYYHAATNTDASPVPELPDAHFFHGYAMGPEFLWDADAQDATTLGIQQLYAHQVSFDEFSRQLAHRHLLHYWANVAYRMEDFLGSDESGVDESYDFYEEKVDTAKAHAQYYANLLNH</sequence>
<keyword evidence="2" id="KW-1185">Reference proteome</keyword>
<name>A0A163L1H1_ABSGL</name>
<dbReference type="EMBL" id="LT554188">
    <property type="protein sequence ID" value="SAM03450.1"/>
    <property type="molecule type" value="Genomic_DNA"/>
</dbReference>
<dbReference type="Proteomes" id="UP000078561">
    <property type="component" value="Unassembled WGS sequence"/>
</dbReference>
<organism evidence="1">
    <name type="scientific">Absidia glauca</name>
    <name type="common">Pin mould</name>
    <dbReference type="NCBI Taxonomy" id="4829"/>
    <lineage>
        <taxon>Eukaryota</taxon>
        <taxon>Fungi</taxon>
        <taxon>Fungi incertae sedis</taxon>
        <taxon>Mucoromycota</taxon>
        <taxon>Mucoromycotina</taxon>
        <taxon>Mucoromycetes</taxon>
        <taxon>Mucorales</taxon>
        <taxon>Cunninghamellaceae</taxon>
        <taxon>Absidia</taxon>
    </lineage>
</organism>
<reference evidence="1" key="1">
    <citation type="submission" date="2016-04" db="EMBL/GenBank/DDBJ databases">
        <authorList>
            <person name="Evans L.H."/>
            <person name="Alamgir A."/>
            <person name="Owens N."/>
            <person name="Weber N.D."/>
            <person name="Virtaneva K."/>
            <person name="Barbian K."/>
            <person name="Babar A."/>
            <person name="Rosenke K."/>
        </authorList>
    </citation>
    <scope>NUCLEOTIDE SEQUENCE [LARGE SCALE GENOMIC DNA]</scope>
    <source>
        <strain evidence="1">CBS 101.48</strain>
    </source>
</reference>
<evidence type="ECO:0000313" key="1">
    <source>
        <dbReference type="EMBL" id="SAM03450.1"/>
    </source>
</evidence>
<dbReference type="InParanoid" id="A0A163L1H1"/>
<accession>A0A163L1H1</accession>
<evidence type="ECO:0000313" key="2">
    <source>
        <dbReference type="Proteomes" id="UP000078561"/>
    </source>
</evidence>
<dbReference type="OrthoDB" id="10631388at2759"/>